<dbReference type="PANTHER" id="PTHR43718:SF2">
    <property type="entry name" value="LON PROTEASE HOMOLOG, MITOCHONDRIAL"/>
    <property type="match status" value="1"/>
</dbReference>
<sequence>MTAKETSQRRHFKRRQHAARIGRHLPTEEELLRGMGFLRGELAADIREYATRLSCRIKKRGKPTLAGLAASLDELVMEPSQHAVQSLAIVLAATDSKERAVVEAGLLRCQFYLANFGDPDAVARIAGEMATLALTDLRECEEVELLWRALGWSAHSCSIARMQRDDSGRHRQRGSFWELSGLEHRFRMAIEGRQFAAVAAAVDARASDREAGGAEKRTKEAASPGGTAIVFRCIGNETTAEGKRVVKEFGNLLGKPLQLPRMPNLTIVRARLVAEFPHATTVIDAILQKLIGRGHLHLRPTILLGPPGGGKSRFARRLLEELGLPYEMVPCGGIGDSYIGGTARRWSTGEPSIAVMAVRRHGCAGPAIVLDEIEKVATSRHNGNVHDVLVGLLEKETAARWFDPYVEANCDLSHVSWLMTANQVESVPAVLRDRCRILRFPQPGPDQLTVLATRILERLYAELGHDPRWAAPLDQVEIDALSAAWPGGSLRTLQRLVEKLFEVREDGRARQ</sequence>
<dbReference type="PANTHER" id="PTHR43718">
    <property type="entry name" value="LON PROTEASE"/>
    <property type="match status" value="1"/>
</dbReference>
<dbReference type="AlphaFoldDB" id="A0A2P7SCH3"/>
<feature type="domain" description="AAA+ ATPase" evidence="1">
    <location>
        <begin position="297"/>
        <end position="444"/>
    </location>
</feature>
<dbReference type="InterPro" id="IPR027417">
    <property type="entry name" value="P-loop_NTPase"/>
</dbReference>
<dbReference type="GO" id="GO:0003697">
    <property type="term" value="F:single-stranded DNA binding"/>
    <property type="evidence" value="ECO:0007669"/>
    <property type="project" value="TreeGrafter"/>
</dbReference>
<dbReference type="Proteomes" id="UP000240653">
    <property type="component" value="Unassembled WGS sequence"/>
</dbReference>
<reference evidence="2 3" key="1">
    <citation type="submission" date="2018-03" db="EMBL/GenBank/DDBJ databases">
        <title>The draft genome of Mesorhizobium soli JCM 19897.</title>
        <authorList>
            <person name="Li L."/>
            <person name="Liu L."/>
            <person name="Liang L."/>
            <person name="Wang T."/>
            <person name="Zhang X."/>
        </authorList>
    </citation>
    <scope>NUCLEOTIDE SEQUENCE [LARGE SCALE GENOMIC DNA]</scope>
    <source>
        <strain evidence="2 3">JCM 19897</strain>
    </source>
</reference>
<protein>
    <recommendedName>
        <fullName evidence="1">AAA+ ATPase domain-containing protein</fullName>
    </recommendedName>
</protein>
<organism evidence="2 3">
    <name type="scientific">Pseudaminobacter soli</name>
    <name type="common">ex Li et al. 2025</name>
    <dbReference type="NCBI Taxonomy" id="1295366"/>
    <lineage>
        <taxon>Bacteria</taxon>
        <taxon>Pseudomonadati</taxon>
        <taxon>Pseudomonadota</taxon>
        <taxon>Alphaproteobacteria</taxon>
        <taxon>Hyphomicrobiales</taxon>
        <taxon>Phyllobacteriaceae</taxon>
        <taxon>Pseudaminobacter</taxon>
    </lineage>
</organism>
<dbReference type="InterPro" id="IPR027065">
    <property type="entry name" value="Lon_Prtase"/>
</dbReference>
<evidence type="ECO:0000313" key="2">
    <source>
        <dbReference type="EMBL" id="PSJ60168.1"/>
    </source>
</evidence>
<dbReference type="GO" id="GO:0005524">
    <property type="term" value="F:ATP binding"/>
    <property type="evidence" value="ECO:0007669"/>
    <property type="project" value="InterPro"/>
</dbReference>
<gene>
    <name evidence="2" type="ORF">C7I85_13370</name>
</gene>
<accession>A0A2P7SCH3</accession>
<dbReference type="OrthoDB" id="5297432at2"/>
<dbReference type="InterPro" id="IPR003959">
    <property type="entry name" value="ATPase_AAA_core"/>
</dbReference>
<dbReference type="RefSeq" id="WP_106724496.1">
    <property type="nucleotide sequence ID" value="NZ_PXYL01000006.1"/>
</dbReference>
<dbReference type="SMART" id="SM00382">
    <property type="entry name" value="AAA"/>
    <property type="match status" value="1"/>
</dbReference>
<dbReference type="SUPFAM" id="SSF52540">
    <property type="entry name" value="P-loop containing nucleoside triphosphate hydrolases"/>
    <property type="match status" value="1"/>
</dbReference>
<name>A0A2P7SCH3_9HYPH</name>
<dbReference type="GO" id="GO:0007005">
    <property type="term" value="P:mitochondrion organization"/>
    <property type="evidence" value="ECO:0007669"/>
    <property type="project" value="TreeGrafter"/>
</dbReference>
<dbReference type="Gene3D" id="3.40.50.300">
    <property type="entry name" value="P-loop containing nucleotide triphosphate hydrolases"/>
    <property type="match status" value="1"/>
</dbReference>
<dbReference type="GO" id="GO:0016887">
    <property type="term" value="F:ATP hydrolysis activity"/>
    <property type="evidence" value="ECO:0007669"/>
    <property type="project" value="InterPro"/>
</dbReference>
<dbReference type="Pfam" id="PF00004">
    <property type="entry name" value="AAA"/>
    <property type="match status" value="1"/>
</dbReference>
<evidence type="ECO:0000313" key="3">
    <source>
        <dbReference type="Proteomes" id="UP000240653"/>
    </source>
</evidence>
<dbReference type="GO" id="GO:0006515">
    <property type="term" value="P:protein quality control for misfolded or incompletely synthesized proteins"/>
    <property type="evidence" value="ECO:0007669"/>
    <property type="project" value="TreeGrafter"/>
</dbReference>
<dbReference type="EMBL" id="PXYL01000006">
    <property type="protein sequence ID" value="PSJ60168.1"/>
    <property type="molecule type" value="Genomic_DNA"/>
</dbReference>
<proteinExistence type="predicted"/>
<dbReference type="GO" id="GO:0004176">
    <property type="term" value="F:ATP-dependent peptidase activity"/>
    <property type="evidence" value="ECO:0007669"/>
    <property type="project" value="InterPro"/>
</dbReference>
<comment type="caution">
    <text evidence="2">The sequence shown here is derived from an EMBL/GenBank/DDBJ whole genome shotgun (WGS) entry which is preliminary data.</text>
</comment>
<dbReference type="GO" id="GO:0004252">
    <property type="term" value="F:serine-type endopeptidase activity"/>
    <property type="evidence" value="ECO:0007669"/>
    <property type="project" value="InterPro"/>
</dbReference>
<evidence type="ECO:0000259" key="1">
    <source>
        <dbReference type="SMART" id="SM00382"/>
    </source>
</evidence>
<dbReference type="GO" id="GO:0051131">
    <property type="term" value="P:chaperone-mediated protein complex assembly"/>
    <property type="evidence" value="ECO:0007669"/>
    <property type="project" value="TreeGrafter"/>
</dbReference>
<dbReference type="InterPro" id="IPR003593">
    <property type="entry name" value="AAA+_ATPase"/>
</dbReference>
<keyword evidence="3" id="KW-1185">Reference proteome</keyword>